<name>A0A193SIK4_9PSED</name>
<keyword evidence="2" id="KW-1185">Reference proteome</keyword>
<dbReference type="AlphaFoldDB" id="A0A193SIK4"/>
<dbReference type="EMBL" id="LT963399">
    <property type="protein sequence ID" value="SOS30379.1"/>
    <property type="molecule type" value="Genomic_DNA"/>
</dbReference>
<dbReference type="Proteomes" id="UP000239025">
    <property type="component" value="Plasmid PP4"/>
</dbReference>
<accession>A0A193SIK4</accession>
<geneLocation type="plasmid" evidence="1 2">
    <name>PP4</name>
</geneLocation>
<evidence type="ECO:0000313" key="1">
    <source>
        <dbReference type="EMBL" id="SOS30379.1"/>
    </source>
</evidence>
<sequence length="97" mass="11079">MTLHPNLDQLNPEQLRALAAQFIQRVETMHKQITHHKSVNEKLAHEIALLKRFKFAKRSEQLSVSACNRNGFDLQSSRFSTGIVCVYPSQQTGNICE</sequence>
<gene>
    <name evidence="1" type="ORF">PL963_P400007</name>
</gene>
<proteinExistence type="predicted"/>
<reference evidence="2" key="1">
    <citation type="submission" date="2017-11" db="EMBL/GenBank/DDBJ databases">
        <authorList>
            <person name="Blom J."/>
        </authorList>
    </citation>
    <scope>NUCLEOTIDE SEQUENCE [LARGE SCALE GENOMIC DNA]</scope>
    <source>
        <plasmid evidence="2">PP4</plasmid>
    </source>
</reference>
<keyword evidence="1" id="KW-0614">Plasmid</keyword>
<evidence type="ECO:0000313" key="2">
    <source>
        <dbReference type="Proteomes" id="UP000239025"/>
    </source>
</evidence>
<organism evidence="1 2">
    <name type="scientific">Pseudomonas cerasi</name>
    <dbReference type="NCBI Taxonomy" id="1583341"/>
    <lineage>
        <taxon>Bacteria</taxon>
        <taxon>Pseudomonadati</taxon>
        <taxon>Pseudomonadota</taxon>
        <taxon>Gammaproteobacteria</taxon>
        <taxon>Pseudomonadales</taxon>
        <taxon>Pseudomonadaceae</taxon>
        <taxon>Pseudomonas</taxon>
    </lineage>
</organism>
<protein>
    <submittedName>
        <fullName evidence="1">Putative transposase</fullName>
    </submittedName>
</protein>